<name>A0A4Q7YTR3_9BACT</name>
<dbReference type="RefSeq" id="WP_130418948.1">
    <property type="nucleotide sequence ID" value="NZ_SHKW01000001.1"/>
</dbReference>
<feature type="region of interest" description="Disordered" evidence="1">
    <location>
        <begin position="1"/>
        <end position="34"/>
    </location>
</feature>
<protein>
    <submittedName>
        <fullName evidence="2">Uncharacterized protein</fullName>
    </submittedName>
</protein>
<dbReference type="AlphaFoldDB" id="A0A4Q7YTR3"/>
<dbReference type="EMBL" id="SHKW01000001">
    <property type="protein sequence ID" value="RZU40950.1"/>
    <property type="molecule type" value="Genomic_DNA"/>
</dbReference>
<organism evidence="2 3">
    <name type="scientific">Edaphobacter modestus</name>
    <dbReference type="NCBI Taxonomy" id="388466"/>
    <lineage>
        <taxon>Bacteria</taxon>
        <taxon>Pseudomonadati</taxon>
        <taxon>Acidobacteriota</taxon>
        <taxon>Terriglobia</taxon>
        <taxon>Terriglobales</taxon>
        <taxon>Acidobacteriaceae</taxon>
        <taxon>Edaphobacter</taxon>
    </lineage>
</organism>
<keyword evidence="3" id="KW-1185">Reference proteome</keyword>
<dbReference type="Proteomes" id="UP000292958">
    <property type="component" value="Unassembled WGS sequence"/>
</dbReference>
<evidence type="ECO:0000313" key="2">
    <source>
        <dbReference type="EMBL" id="RZU40950.1"/>
    </source>
</evidence>
<evidence type="ECO:0000313" key="3">
    <source>
        <dbReference type="Proteomes" id="UP000292958"/>
    </source>
</evidence>
<feature type="compositionally biased region" description="Polar residues" evidence="1">
    <location>
        <begin position="9"/>
        <end position="20"/>
    </location>
</feature>
<accession>A0A4Q7YTR3</accession>
<comment type="caution">
    <text evidence="2">The sequence shown here is derived from an EMBL/GenBank/DDBJ whole genome shotgun (WGS) entry which is preliminary data.</text>
</comment>
<proteinExistence type="predicted"/>
<evidence type="ECO:0000256" key="1">
    <source>
        <dbReference type="SAM" id="MobiDB-lite"/>
    </source>
</evidence>
<sequence>MTPPIGFRTSKSTDSNSTSMGIRPAVSSDPIVPGSGAPSRGADYAYRIAALTAGLVLLATVM</sequence>
<reference evidence="2 3" key="1">
    <citation type="submission" date="2019-02" db="EMBL/GenBank/DDBJ databases">
        <title>Genomic Encyclopedia of Archaeal and Bacterial Type Strains, Phase II (KMG-II): from individual species to whole genera.</title>
        <authorList>
            <person name="Goeker M."/>
        </authorList>
    </citation>
    <scope>NUCLEOTIDE SEQUENCE [LARGE SCALE GENOMIC DNA]</scope>
    <source>
        <strain evidence="2 3">DSM 18101</strain>
    </source>
</reference>
<gene>
    <name evidence="2" type="ORF">BDD14_2441</name>
</gene>